<keyword evidence="2" id="KW-0472">Membrane</keyword>
<dbReference type="Proteomes" id="UP000504637">
    <property type="component" value="Unplaced"/>
</dbReference>
<sequence>MLVRTRSQLVMFSSGLFIIFVIGLGFILRASSEQPPTFLERTDLVTGPSAQKDGGSTKADGKKQPPGIKHHEVFSNMTADGKFFMVDFIDEGSYNPNFLPHFYKEDTYVMIAQRDKQHDDNTIWNMELVCDAKFTNGKMTCTKSPMNLPIASTMSTFCTEDMDYFNNQIGPHDARVFYGPKAPYIVWMSQSPFNCLGQWIQDLRRITDWHRTPTTNLSDAFFYPTILQRPPPYGRIEKNWYVFWDYAGDMYLHYDTTSTTRVFAKLSPDGSVGPDLAPATADHDAKCMAKLMPKIRPKPYPEWLHQATNSLAVTLCRRSDPACQATEANTFILALFQTKTFYYHGVYEPYFMLFRQTAPFALYAITTVPVWYHGRGKPHGDWTAGTTKPKDQSQMIFTTSISWKQPGKMYHGYLDDEVLIGFGVEDQASAGIDVVMADLLHDLTACDGGEWRTENLGGEEQGGEDIEA</sequence>
<name>A0A6J3MAM8_9PEZI</name>
<organism evidence="4">
    <name type="scientific">Dissoconium aciculare CBS 342.82</name>
    <dbReference type="NCBI Taxonomy" id="1314786"/>
    <lineage>
        <taxon>Eukaryota</taxon>
        <taxon>Fungi</taxon>
        <taxon>Dikarya</taxon>
        <taxon>Ascomycota</taxon>
        <taxon>Pezizomycotina</taxon>
        <taxon>Dothideomycetes</taxon>
        <taxon>Dothideomycetidae</taxon>
        <taxon>Mycosphaerellales</taxon>
        <taxon>Dissoconiaceae</taxon>
        <taxon>Dissoconium</taxon>
    </lineage>
</organism>
<reference evidence="4" key="2">
    <citation type="submission" date="2020-04" db="EMBL/GenBank/DDBJ databases">
        <authorList>
            <consortium name="NCBI Genome Project"/>
        </authorList>
    </citation>
    <scope>NUCLEOTIDE SEQUENCE</scope>
    <source>
        <strain evidence="4">CBS 342.82</strain>
    </source>
</reference>
<dbReference type="AlphaFoldDB" id="A0A6J3MAM8"/>
<protein>
    <submittedName>
        <fullName evidence="4">Uncharacterized protein</fullName>
    </submittedName>
</protein>
<dbReference type="GeneID" id="54364182"/>
<keyword evidence="2" id="KW-0812">Transmembrane</keyword>
<keyword evidence="2" id="KW-1133">Transmembrane helix</keyword>
<evidence type="ECO:0000256" key="1">
    <source>
        <dbReference type="SAM" id="MobiDB-lite"/>
    </source>
</evidence>
<evidence type="ECO:0000313" key="3">
    <source>
        <dbReference type="Proteomes" id="UP000504637"/>
    </source>
</evidence>
<dbReference type="OrthoDB" id="2522565at2759"/>
<feature type="compositionally biased region" description="Basic and acidic residues" evidence="1">
    <location>
        <begin position="59"/>
        <end position="68"/>
    </location>
</feature>
<proteinExistence type="predicted"/>
<dbReference type="RefSeq" id="XP_033461720.1">
    <property type="nucleotide sequence ID" value="XM_033606382.1"/>
</dbReference>
<keyword evidence="3" id="KW-1185">Reference proteome</keyword>
<evidence type="ECO:0000256" key="2">
    <source>
        <dbReference type="SAM" id="Phobius"/>
    </source>
</evidence>
<reference evidence="4" key="3">
    <citation type="submission" date="2025-08" db="UniProtKB">
        <authorList>
            <consortium name="RefSeq"/>
        </authorList>
    </citation>
    <scope>IDENTIFICATION</scope>
    <source>
        <strain evidence="4">CBS 342.82</strain>
    </source>
</reference>
<reference evidence="4" key="1">
    <citation type="submission" date="2020-01" db="EMBL/GenBank/DDBJ databases">
        <authorList>
            <consortium name="DOE Joint Genome Institute"/>
            <person name="Haridas S."/>
            <person name="Albert R."/>
            <person name="Binder M."/>
            <person name="Bloem J."/>
            <person name="Labutti K."/>
            <person name="Salamov A."/>
            <person name="Andreopoulos B."/>
            <person name="Baker S.E."/>
            <person name="Barry K."/>
            <person name="Bills G."/>
            <person name="Bluhm B.H."/>
            <person name="Cannon C."/>
            <person name="Castanera R."/>
            <person name="Culley D.E."/>
            <person name="Daum C."/>
            <person name="Ezra D."/>
            <person name="Gonzalez J.B."/>
            <person name="Henrissat B."/>
            <person name="Kuo A."/>
            <person name="Liang C."/>
            <person name="Lipzen A."/>
            <person name="Lutzoni F."/>
            <person name="Magnuson J."/>
            <person name="Mondo S."/>
            <person name="Nolan M."/>
            <person name="Ohm R."/>
            <person name="Pangilinan J."/>
            <person name="Park H.-J."/>
            <person name="Ramirez L."/>
            <person name="Alfaro M."/>
            <person name="Sun H."/>
            <person name="Tritt A."/>
            <person name="Yoshinaga Y."/>
            <person name="Zwiers L.-H."/>
            <person name="Turgeon B.G."/>
            <person name="Goodwin S.B."/>
            <person name="Spatafora J.W."/>
            <person name="Crous P.W."/>
            <person name="Grigoriev I.V."/>
        </authorList>
    </citation>
    <scope>NUCLEOTIDE SEQUENCE</scope>
    <source>
        <strain evidence="4">CBS 342.82</strain>
    </source>
</reference>
<accession>A0A6J3MAM8</accession>
<feature type="region of interest" description="Disordered" evidence="1">
    <location>
        <begin position="41"/>
        <end position="68"/>
    </location>
</feature>
<evidence type="ECO:0000313" key="4">
    <source>
        <dbReference type="RefSeq" id="XP_033461720.1"/>
    </source>
</evidence>
<gene>
    <name evidence="4" type="ORF">K489DRAFT_388065</name>
</gene>
<feature type="transmembrane region" description="Helical" evidence="2">
    <location>
        <begin position="9"/>
        <end position="28"/>
    </location>
</feature>